<accession>A0ACC2PNZ9</accession>
<sequence length="239" mass="27186">MQGNDVNQIKFETWTHTDRCSIVTQSMYHYEFIDFLCDSDGAGQHFKNGSNFANTLKREEDARILAEWHYHATAHGRGSCDGIGAYLNRGAKRATLQRTSQNHILTAQALYEWAEIYCKETDVFFSPTGDYEKVKQELHSKFEGAEAVPGTPDRKRQCKKFPSSVKSDLFSKEKKSRIAQAKVPKGKPLRESSAKPITDTRRKTAKSSVAKSAPRNREKTQNKLITLKRLQGQNINKEK</sequence>
<dbReference type="EMBL" id="CM056741">
    <property type="protein sequence ID" value="KAJ8685193.1"/>
    <property type="molecule type" value="Genomic_DNA"/>
</dbReference>
<name>A0ACC2PNZ9_9HYME</name>
<comment type="caution">
    <text evidence="1">The sequence shown here is derived from an EMBL/GenBank/DDBJ whole genome shotgun (WGS) entry which is preliminary data.</text>
</comment>
<evidence type="ECO:0000313" key="2">
    <source>
        <dbReference type="Proteomes" id="UP001239111"/>
    </source>
</evidence>
<protein>
    <submittedName>
        <fullName evidence="1">Uncharacterized protein</fullName>
    </submittedName>
</protein>
<dbReference type="Proteomes" id="UP001239111">
    <property type="component" value="Chromosome 1"/>
</dbReference>
<keyword evidence="2" id="KW-1185">Reference proteome</keyword>
<evidence type="ECO:0000313" key="1">
    <source>
        <dbReference type="EMBL" id="KAJ8685193.1"/>
    </source>
</evidence>
<gene>
    <name evidence="1" type="ORF">QAD02_020986</name>
</gene>
<organism evidence="1 2">
    <name type="scientific">Eretmocerus hayati</name>
    <dbReference type="NCBI Taxonomy" id="131215"/>
    <lineage>
        <taxon>Eukaryota</taxon>
        <taxon>Metazoa</taxon>
        <taxon>Ecdysozoa</taxon>
        <taxon>Arthropoda</taxon>
        <taxon>Hexapoda</taxon>
        <taxon>Insecta</taxon>
        <taxon>Pterygota</taxon>
        <taxon>Neoptera</taxon>
        <taxon>Endopterygota</taxon>
        <taxon>Hymenoptera</taxon>
        <taxon>Apocrita</taxon>
        <taxon>Proctotrupomorpha</taxon>
        <taxon>Chalcidoidea</taxon>
        <taxon>Aphelinidae</taxon>
        <taxon>Aphelininae</taxon>
        <taxon>Eretmocerus</taxon>
    </lineage>
</organism>
<proteinExistence type="predicted"/>
<reference evidence="1" key="1">
    <citation type="submission" date="2023-04" db="EMBL/GenBank/DDBJ databases">
        <title>A chromosome-level genome assembly of the parasitoid wasp Eretmocerus hayati.</title>
        <authorList>
            <person name="Zhong Y."/>
            <person name="Liu S."/>
            <person name="Liu Y."/>
        </authorList>
    </citation>
    <scope>NUCLEOTIDE SEQUENCE</scope>
    <source>
        <strain evidence="1">ZJU_SS_LIU_2023</strain>
    </source>
</reference>